<dbReference type="Gene3D" id="2.60.40.10">
    <property type="entry name" value="Immunoglobulins"/>
    <property type="match status" value="1"/>
</dbReference>
<accession>S8A297</accession>
<organism evidence="3 4">
    <name type="scientific">Dactylellina haptotyla (strain CBS 200.50)</name>
    <name type="common">Nematode-trapping fungus</name>
    <name type="synonym">Monacrosporium haptotylum</name>
    <dbReference type="NCBI Taxonomy" id="1284197"/>
    <lineage>
        <taxon>Eukaryota</taxon>
        <taxon>Fungi</taxon>
        <taxon>Dikarya</taxon>
        <taxon>Ascomycota</taxon>
        <taxon>Pezizomycotina</taxon>
        <taxon>Orbiliomycetes</taxon>
        <taxon>Orbiliales</taxon>
        <taxon>Orbiliaceae</taxon>
        <taxon>Dactylellina</taxon>
    </lineage>
</organism>
<feature type="compositionally biased region" description="Acidic residues" evidence="1">
    <location>
        <begin position="586"/>
        <end position="600"/>
    </location>
</feature>
<sequence>MAATRASDPGRRRSLQLEKLVGGPVAAHLYMRSREFLRRDTCTIKVTTWNVAAMDGTPKDLGALLRDSNHRPTDGQRAEGKPEGTTEGTGGNIAEGSPEADASNAIEGGLQSAVDPGSKGEGGPDIPHQAGRDIPYPEDRPEHWRISAAQSSEGGRENQGQEGQRTPRQGIEGSQYASGVGDDQPRTSRETAVEQTHNIKYTGKPAKNKEEEAAHESLEGGHRRQHDLPNCIQVICLQEVVDVTAPENFIRSADEALQRRWQDEIQAALPDYRCLIVQQLVGILMFIYVSPDIASQITTPSSTTVGTGLMGYMGNKGGALGRLVIGGLPAAGISPPSYADKAMYDREPEDDRGVTVVFVNSHLAAFANAVDRRNWDFAEIQKRAFFHPKPLPISGGGSPPEAVAAAFPSGYPFNKCNLVIWAGDLNYRLDMPGNEIRRILKKFLPPEMDGSDPVVKLTQDDNANELSDDDKWKEADRNFDETTEYLLLSDQLRKQQELGKAFQYYHEGKISFVPTYKYDVGTVSAFDTSEKARVPSYCDRILWKDWRVELEEIGRGEARKLADARDKERESHLEGMETTDVLFDFVPDDEDGGDAGEEGESTPGPRGLKVPKAVDHEISSINEIDISDVESPLKLLKYVSHQSVTTSDHKPVTAEFTLNFMAVDQEKRSQIQIEVVKELDRRENESRPVVTVIVDGDSNNESVDFGEIAWDQVIRRTITVANTGRTAAVCEFVKRPGLSGIIEATEDGDFTNISADDANDPMAFGDDSSGTPQEEVSKAWLSAVFNHTGKPGPHTLQPGDAESVTLQVALPPRKNGSPVDYASLLRQLNWAKEELSDVLVLRVAHGQDKYIPVKAEFKPTFLGYALTDLLRVPDSAGGIRNNSKCEGPPQWSAPRELFRMTEYLLLSLRSIVMSEGGEGVRWTMLPGWPFVKETWGLADKEGEDDEGSDELTRGSVFARSALKRWIREALDCDKDWRWEEVDKKGFSEEDKCEAMAECLLDWLVFLKDGVLPVSLYGEVVKGVGGKAGADKILDMLPTAAPPVHANVFVYMTGFISEIISLLSPKQDGATTNNSRAAPMSPVALVKRLSASSRLTTTEMVKKNLLKEFSEAIVRRPPVMDGWRSETLEKREEERRISFLAAFVG</sequence>
<evidence type="ECO:0000313" key="3">
    <source>
        <dbReference type="EMBL" id="EPS35296.1"/>
    </source>
</evidence>
<evidence type="ECO:0000259" key="2">
    <source>
        <dbReference type="SMART" id="SM00128"/>
    </source>
</evidence>
<feature type="region of interest" description="Disordered" evidence="1">
    <location>
        <begin position="584"/>
        <end position="610"/>
    </location>
</feature>
<protein>
    <recommendedName>
        <fullName evidence="2">Inositol polyphosphate-related phosphatase domain-containing protein</fullName>
    </recommendedName>
</protein>
<dbReference type="OMA" id="SEEDKCE"/>
<feature type="domain" description="Inositol polyphosphate-related phosphatase" evidence="2">
    <location>
        <begin position="197"/>
        <end position="570"/>
    </location>
</feature>
<dbReference type="InterPro" id="IPR013783">
    <property type="entry name" value="Ig-like_fold"/>
</dbReference>
<reference evidence="3 4" key="1">
    <citation type="journal article" date="2013" name="PLoS Genet.">
        <title>Genomic mechanisms accounting for the adaptation to parasitism in nematode-trapping fungi.</title>
        <authorList>
            <person name="Meerupati T."/>
            <person name="Andersson K.M."/>
            <person name="Friman E."/>
            <person name="Kumar D."/>
            <person name="Tunlid A."/>
            <person name="Ahren D."/>
        </authorList>
    </citation>
    <scope>NUCLEOTIDE SEQUENCE [LARGE SCALE GENOMIC DNA]</scope>
    <source>
        <strain evidence="3 4">CBS 200.50</strain>
    </source>
</reference>
<proteinExistence type="predicted"/>
<dbReference type="STRING" id="1284197.S8A297"/>
<dbReference type="Pfam" id="PF22669">
    <property type="entry name" value="Exo_endo_phos2"/>
    <property type="match status" value="3"/>
</dbReference>
<dbReference type="PANTHER" id="PTHR11200:SF300">
    <property type="entry name" value="TYPE II INOSITOL 1,4,5-TRISPHOSPHATE 5-PHOSPHATASE"/>
    <property type="match status" value="1"/>
</dbReference>
<feature type="region of interest" description="Disordered" evidence="1">
    <location>
        <begin position="58"/>
        <end position="224"/>
    </location>
</feature>
<dbReference type="GO" id="GO:0004439">
    <property type="term" value="F:phosphatidylinositol-4,5-bisphosphate 5-phosphatase activity"/>
    <property type="evidence" value="ECO:0007669"/>
    <property type="project" value="TreeGrafter"/>
</dbReference>
<dbReference type="eggNOG" id="KOG0566">
    <property type="taxonomic scope" value="Eukaryota"/>
</dbReference>
<dbReference type="eggNOG" id="KOG0565">
    <property type="taxonomic scope" value="Eukaryota"/>
</dbReference>
<dbReference type="GO" id="GO:0046856">
    <property type="term" value="P:phosphatidylinositol dephosphorylation"/>
    <property type="evidence" value="ECO:0007669"/>
    <property type="project" value="InterPro"/>
</dbReference>
<dbReference type="Gene3D" id="3.60.10.10">
    <property type="entry name" value="Endonuclease/exonuclease/phosphatase"/>
    <property type="match status" value="1"/>
</dbReference>
<dbReference type="InterPro" id="IPR000300">
    <property type="entry name" value="IPPc"/>
</dbReference>
<dbReference type="SMART" id="SM00128">
    <property type="entry name" value="IPPc"/>
    <property type="match status" value="1"/>
</dbReference>
<dbReference type="Proteomes" id="UP000015100">
    <property type="component" value="Unassembled WGS sequence"/>
</dbReference>
<gene>
    <name evidence="3" type="ORF">H072_11334</name>
</gene>
<comment type="caution">
    <text evidence="3">The sequence shown here is derived from an EMBL/GenBank/DDBJ whole genome shotgun (WGS) entry which is preliminary data.</text>
</comment>
<evidence type="ECO:0000256" key="1">
    <source>
        <dbReference type="SAM" id="MobiDB-lite"/>
    </source>
</evidence>
<feature type="compositionally biased region" description="Basic and acidic residues" evidence="1">
    <location>
        <begin position="135"/>
        <end position="145"/>
    </location>
</feature>
<dbReference type="HOGENOM" id="CLU_004510_0_0_1"/>
<dbReference type="PANTHER" id="PTHR11200">
    <property type="entry name" value="INOSITOL 5-PHOSPHATASE"/>
    <property type="match status" value="1"/>
</dbReference>
<dbReference type="OrthoDB" id="7862313at2759"/>
<dbReference type="SUPFAM" id="SSF56219">
    <property type="entry name" value="DNase I-like"/>
    <property type="match status" value="1"/>
</dbReference>
<feature type="compositionally biased region" description="Basic and acidic residues" evidence="1">
    <location>
        <begin position="207"/>
        <end position="222"/>
    </location>
</feature>
<dbReference type="EMBL" id="AQGS01001196">
    <property type="protein sequence ID" value="EPS35296.1"/>
    <property type="molecule type" value="Genomic_DNA"/>
</dbReference>
<dbReference type="InterPro" id="IPR046985">
    <property type="entry name" value="IP5"/>
</dbReference>
<name>S8A297_DACHA</name>
<feature type="compositionally biased region" description="Basic and acidic residues" evidence="1">
    <location>
        <begin position="67"/>
        <end position="84"/>
    </location>
</feature>
<dbReference type="AlphaFoldDB" id="S8A297"/>
<feature type="compositionally biased region" description="Basic and acidic residues" evidence="1">
    <location>
        <begin position="183"/>
        <end position="192"/>
    </location>
</feature>
<keyword evidence="4" id="KW-1185">Reference proteome</keyword>
<evidence type="ECO:0000313" key="4">
    <source>
        <dbReference type="Proteomes" id="UP000015100"/>
    </source>
</evidence>
<dbReference type="InterPro" id="IPR036691">
    <property type="entry name" value="Endo/exonu/phosph_ase_sf"/>
</dbReference>
<feature type="compositionally biased region" description="Low complexity" evidence="1">
    <location>
        <begin position="150"/>
        <end position="164"/>
    </location>
</feature>
<reference evidence="4" key="2">
    <citation type="submission" date="2013-04" db="EMBL/GenBank/DDBJ databases">
        <title>Genomic mechanisms accounting for the adaptation to parasitism in nematode-trapping fungi.</title>
        <authorList>
            <person name="Ahren D.G."/>
        </authorList>
    </citation>
    <scope>NUCLEOTIDE SEQUENCE [LARGE SCALE GENOMIC DNA]</scope>
    <source>
        <strain evidence="4">CBS 200.50</strain>
    </source>
</reference>